<dbReference type="OrthoDB" id="3211287at2"/>
<dbReference type="PANTHER" id="PTHR37313">
    <property type="entry name" value="UPF0749 PROTEIN RV1825"/>
    <property type="match status" value="1"/>
</dbReference>
<feature type="region of interest" description="Disordered" evidence="2">
    <location>
        <begin position="1"/>
        <end position="26"/>
    </location>
</feature>
<keyword evidence="5" id="KW-1185">Reference proteome</keyword>
<keyword evidence="3" id="KW-0472">Membrane</keyword>
<gene>
    <name evidence="4" type="ORF">JD78_01298</name>
</gene>
<feature type="transmembrane region" description="Helical" evidence="3">
    <location>
        <begin position="37"/>
        <end position="56"/>
    </location>
</feature>
<protein>
    <submittedName>
        <fullName evidence="4">Uncharacterized protein YlxW (UPF0749 family)</fullName>
    </submittedName>
</protein>
<dbReference type="InterPro" id="IPR010273">
    <property type="entry name" value="DUF881"/>
</dbReference>
<name>A0A562IPQ3_9ACTN</name>
<dbReference type="Proteomes" id="UP000321490">
    <property type="component" value="Unassembled WGS sequence"/>
</dbReference>
<evidence type="ECO:0000256" key="3">
    <source>
        <dbReference type="SAM" id="Phobius"/>
    </source>
</evidence>
<comment type="similarity">
    <text evidence="1">Belongs to the UPF0749 family.</text>
</comment>
<accession>A0A562IPQ3</accession>
<reference evidence="4 5" key="1">
    <citation type="submission" date="2019-07" db="EMBL/GenBank/DDBJ databases">
        <title>R&amp;d 2014.</title>
        <authorList>
            <person name="Klenk H.-P."/>
        </authorList>
    </citation>
    <scope>NUCLEOTIDE SEQUENCE [LARGE SCALE GENOMIC DNA]</scope>
    <source>
        <strain evidence="4 5">DSM 45764</strain>
    </source>
</reference>
<dbReference type="AlphaFoldDB" id="A0A562IPQ3"/>
<dbReference type="RefSeq" id="WP_153361893.1">
    <property type="nucleotide sequence ID" value="NZ_JABGDC010000206.1"/>
</dbReference>
<comment type="caution">
    <text evidence="4">The sequence shown here is derived from an EMBL/GenBank/DDBJ whole genome shotgun (WGS) entry which is preliminary data.</text>
</comment>
<feature type="compositionally biased region" description="Pro residues" evidence="2">
    <location>
        <begin position="1"/>
        <end position="24"/>
    </location>
</feature>
<evidence type="ECO:0000313" key="5">
    <source>
        <dbReference type="Proteomes" id="UP000321490"/>
    </source>
</evidence>
<organism evidence="4 5">
    <name type="scientific">Modestobacter roseus</name>
    <dbReference type="NCBI Taxonomy" id="1181884"/>
    <lineage>
        <taxon>Bacteria</taxon>
        <taxon>Bacillati</taxon>
        <taxon>Actinomycetota</taxon>
        <taxon>Actinomycetes</taxon>
        <taxon>Geodermatophilales</taxon>
        <taxon>Geodermatophilaceae</taxon>
        <taxon>Modestobacter</taxon>
    </lineage>
</organism>
<dbReference type="EMBL" id="VLKF01000001">
    <property type="protein sequence ID" value="TWH72776.1"/>
    <property type="molecule type" value="Genomic_DNA"/>
</dbReference>
<dbReference type="PANTHER" id="PTHR37313:SF2">
    <property type="entry name" value="UPF0749 PROTEIN YLXX"/>
    <property type="match status" value="1"/>
</dbReference>
<evidence type="ECO:0000313" key="4">
    <source>
        <dbReference type="EMBL" id="TWH72776.1"/>
    </source>
</evidence>
<sequence length="260" mass="27225">MTEPSPAPGTPPADGPPGPTPLPAPWRGRLVRGRRGLVAAGLISVLTLLLGFAFAVQVRSADTAAALAGQREEDLVRILDDLTSREQRLRQQLEDQRTAQEQLGSADSASAAALAEARERSRTLGLLNGTLAAQGPGLEISIADAGDRIGPADLINLVHELRAAGAETMQIDGVRIGADSEVTGTAGDLSVDGTPVEEPYTVLVIGPPQSMETALKIPNGSVDRLTRRLGTVAIRQSDLVVVDALRPVRTPQYAEPSDSD</sequence>
<proteinExistence type="inferred from homology"/>
<dbReference type="GO" id="GO:0005886">
    <property type="term" value="C:plasma membrane"/>
    <property type="evidence" value="ECO:0007669"/>
    <property type="project" value="TreeGrafter"/>
</dbReference>
<keyword evidence="3" id="KW-0812">Transmembrane</keyword>
<dbReference type="Gene3D" id="3.30.70.1880">
    <property type="entry name" value="Protein of unknown function DUF881"/>
    <property type="match status" value="1"/>
</dbReference>
<dbReference type="Pfam" id="PF05949">
    <property type="entry name" value="DUF881"/>
    <property type="match status" value="1"/>
</dbReference>
<keyword evidence="3" id="KW-1133">Transmembrane helix</keyword>
<evidence type="ECO:0000256" key="1">
    <source>
        <dbReference type="ARBA" id="ARBA00009108"/>
    </source>
</evidence>
<evidence type="ECO:0000256" key="2">
    <source>
        <dbReference type="SAM" id="MobiDB-lite"/>
    </source>
</evidence>